<feature type="region of interest" description="Disordered" evidence="9">
    <location>
        <begin position="1"/>
        <end position="46"/>
    </location>
</feature>
<dbReference type="InterPro" id="IPR035979">
    <property type="entry name" value="RBD_domain_sf"/>
</dbReference>
<evidence type="ECO:0000256" key="8">
    <source>
        <dbReference type="PROSITE-ProRule" id="PRU00804"/>
    </source>
</evidence>
<evidence type="ECO:0000256" key="9">
    <source>
        <dbReference type="SAM" id="MobiDB-lite"/>
    </source>
</evidence>
<dbReference type="Gene3D" id="3.30.70.330">
    <property type="match status" value="1"/>
</dbReference>
<dbReference type="GO" id="GO:0044613">
    <property type="term" value="C:nuclear pore central transport channel"/>
    <property type="evidence" value="ECO:0007669"/>
    <property type="project" value="TreeGrafter"/>
</dbReference>
<dbReference type="GO" id="GO:0044615">
    <property type="term" value="C:nuclear pore nuclear basket"/>
    <property type="evidence" value="ECO:0007669"/>
    <property type="project" value="TreeGrafter"/>
</dbReference>
<feature type="region of interest" description="Disordered" evidence="9">
    <location>
        <begin position="61"/>
        <end position="147"/>
    </location>
</feature>
<dbReference type="EMBL" id="ALBS01000144">
    <property type="protein sequence ID" value="EJT49937.1"/>
    <property type="molecule type" value="Genomic_DNA"/>
</dbReference>
<dbReference type="GO" id="GO:0051028">
    <property type="term" value="P:mRNA transport"/>
    <property type="evidence" value="ECO:0007669"/>
    <property type="project" value="UniProtKB-UniRule"/>
</dbReference>
<dbReference type="AlphaFoldDB" id="J6F3X3"/>
<keyword evidence="5" id="KW-0811">Translocation</keyword>
<dbReference type="GO" id="GO:0006607">
    <property type="term" value="P:NLS-bearing protein import into nucleus"/>
    <property type="evidence" value="ECO:0007669"/>
    <property type="project" value="TreeGrafter"/>
</dbReference>
<dbReference type="PANTHER" id="PTHR21527:SF6">
    <property type="entry name" value="NUCLEOPORIN NUP35"/>
    <property type="match status" value="1"/>
</dbReference>
<gene>
    <name evidence="11" type="ORF">A1Q1_00950</name>
</gene>
<feature type="compositionally biased region" description="Polar residues" evidence="9">
    <location>
        <begin position="1"/>
        <end position="10"/>
    </location>
</feature>
<dbReference type="PROSITE" id="PS51472">
    <property type="entry name" value="RRM_NUP35"/>
    <property type="match status" value="1"/>
</dbReference>
<evidence type="ECO:0000259" key="10">
    <source>
        <dbReference type="PROSITE" id="PS51472"/>
    </source>
</evidence>
<keyword evidence="4" id="KW-0653">Protein transport</keyword>
<protein>
    <recommendedName>
        <fullName evidence="10">RRM Nup35-type domain-containing protein</fullName>
    </recommendedName>
</protein>
<name>J6F3X3_TRIAS</name>
<reference evidence="11 12" key="1">
    <citation type="journal article" date="2012" name="Eukaryot. Cell">
        <title>Draft genome sequence of CBS 2479, the standard type strain of Trichosporon asahii.</title>
        <authorList>
            <person name="Yang R.Y."/>
            <person name="Li H.T."/>
            <person name="Zhu H."/>
            <person name="Zhou G.P."/>
            <person name="Wang M."/>
            <person name="Wang L."/>
        </authorList>
    </citation>
    <scope>NUCLEOTIDE SEQUENCE [LARGE SCALE GENOMIC DNA]</scope>
    <source>
        <strain evidence="12">ATCC 90039 / CBS 2479 / JCM 2466 / KCTC 7840 / NCYC 2677 / UAMH 7654</strain>
    </source>
</reference>
<dbReference type="GO" id="GO:0003676">
    <property type="term" value="F:nucleic acid binding"/>
    <property type="evidence" value="ECO:0007669"/>
    <property type="project" value="InterPro"/>
</dbReference>
<keyword evidence="6 8" id="KW-0906">Nuclear pore complex</keyword>
<dbReference type="Pfam" id="PF05172">
    <property type="entry name" value="RRM_Nup35"/>
    <property type="match status" value="1"/>
</dbReference>
<sequence>MSDWWTQPSTPARQSAFSSPARASSSRARFVSDDPDPNSEAPKFLPTFAASPAAKVALLGGSANLQGSSPGAASPPAPKRSPTARFSSSINESTSSPRGNMTRYRASQADEDGIPTSSLHDDPPARATPQAPASIPVPPALEPDADTTTLHVFGPPVEFLSTLRAYLESIGPVISYVPGPDGSNWWVVTYGDPLAASYALRRHGEIVNGRWMLGFKIAGPGSTQGLTLVSGVGPAPVNSSAAGNAVELKSASIIRPKPKASEVAKEDYAWEEPEQPSGILGRAAELISVDTVYDRLM</sequence>
<evidence type="ECO:0000256" key="2">
    <source>
        <dbReference type="ARBA" id="ARBA00022448"/>
    </source>
</evidence>
<keyword evidence="2 8" id="KW-0813">Transport</keyword>
<dbReference type="KEGG" id="tasa:A1Q1_00950"/>
<dbReference type="GeneID" id="25984464"/>
<dbReference type="HOGENOM" id="CLU_857934_0_0_1"/>
<dbReference type="SUPFAM" id="SSF54928">
    <property type="entry name" value="RNA-binding domain, RBD"/>
    <property type="match status" value="1"/>
</dbReference>
<organism evidence="11 12">
    <name type="scientific">Trichosporon asahii var. asahii (strain ATCC 90039 / CBS 2479 / JCM 2466 / KCTC 7840 / NBRC 103889/ NCYC 2677 / UAMH 7654)</name>
    <name type="common">Yeast</name>
    <dbReference type="NCBI Taxonomy" id="1186058"/>
    <lineage>
        <taxon>Eukaryota</taxon>
        <taxon>Fungi</taxon>
        <taxon>Dikarya</taxon>
        <taxon>Basidiomycota</taxon>
        <taxon>Agaricomycotina</taxon>
        <taxon>Tremellomycetes</taxon>
        <taxon>Trichosporonales</taxon>
        <taxon>Trichosporonaceae</taxon>
        <taxon>Trichosporon</taxon>
    </lineage>
</organism>
<dbReference type="OrthoDB" id="3365060at2759"/>
<feature type="domain" description="RRM Nup35-type" evidence="10">
    <location>
        <begin position="144"/>
        <end position="225"/>
    </location>
</feature>
<proteinExistence type="predicted"/>
<dbReference type="InterPro" id="IPR012677">
    <property type="entry name" value="Nucleotide-bd_a/b_plait_sf"/>
</dbReference>
<comment type="caution">
    <text evidence="11">The sequence shown here is derived from an EMBL/GenBank/DDBJ whole genome shotgun (WGS) entry which is preliminary data.</text>
</comment>
<dbReference type="InterPro" id="IPR007846">
    <property type="entry name" value="RRM_NUP35_dom"/>
</dbReference>
<evidence type="ECO:0000256" key="4">
    <source>
        <dbReference type="ARBA" id="ARBA00022927"/>
    </source>
</evidence>
<evidence type="ECO:0000256" key="1">
    <source>
        <dbReference type="ARBA" id="ARBA00004567"/>
    </source>
</evidence>
<feature type="compositionally biased region" description="Low complexity" evidence="9">
    <location>
        <begin position="11"/>
        <end position="29"/>
    </location>
</feature>
<evidence type="ECO:0000313" key="12">
    <source>
        <dbReference type="Proteomes" id="UP000002748"/>
    </source>
</evidence>
<dbReference type="Proteomes" id="UP000002748">
    <property type="component" value="Unassembled WGS sequence"/>
</dbReference>
<keyword evidence="3 8" id="KW-0509">mRNA transport</keyword>
<accession>J6F3X3</accession>
<dbReference type="RefSeq" id="XP_014181048.1">
    <property type="nucleotide sequence ID" value="XM_014325573.1"/>
</dbReference>
<evidence type="ECO:0000313" key="11">
    <source>
        <dbReference type="EMBL" id="EJT49937.1"/>
    </source>
</evidence>
<evidence type="ECO:0000256" key="3">
    <source>
        <dbReference type="ARBA" id="ARBA00022816"/>
    </source>
</evidence>
<evidence type="ECO:0000256" key="6">
    <source>
        <dbReference type="ARBA" id="ARBA00023132"/>
    </source>
</evidence>
<dbReference type="VEuPathDB" id="FungiDB:A1Q1_00950"/>
<comment type="subcellular location">
    <subcellularLocation>
        <location evidence="1">Nucleus</location>
        <location evidence="1">Nuclear pore complex</location>
    </subcellularLocation>
</comment>
<feature type="compositionally biased region" description="Polar residues" evidence="9">
    <location>
        <begin position="85"/>
        <end position="99"/>
    </location>
</feature>
<dbReference type="GO" id="GO:0005543">
    <property type="term" value="F:phospholipid binding"/>
    <property type="evidence" value="ECO:0007669"/>
    <property type="project" value="TreeGrafter"/>
</dbReference>
<keyword evidence="7 8" id="KW-0539">Nucleus</keyword>
<evidence type="ECO:0000256" key="7">
    <source>
        <dbReference type="ARBA" id="ARBA00023242"/>
    </source>
</evidence>
<dbReference type="PANTHER" id="PTHR21527">
    <property type="entry name" value="NUCLEOPORIN NUP35"/>
    <property type="match status" value="1"/>
</dbReference>
<dbReference type="GO" id="GO:0017056">
    <property type="term" value="F:structural constituent of nuclear pore"/>
    <property type="evidence" value="ECO:0007669"/>
    <property type="project" value="TreeGrafter"/>
</dbReference>
<evidence type="ECO:0000256" key="5">
    <source>
        <dbReference type="ARBA" id="ARBA00023010"/>
    </source>
</evidence>
<dbReference type="GO" id="GO:0006999">
    <property type="term" value="P:nuclear pore organization"/>
    <property type="evidence" value="ECO:0007669"/>
    <property type="project" value="TreeGrafter"/>
</dbReference>